<organism evidence="3 4">
    <name type="scientific">Mucilaginibacter pineti</name>
    <dbReference type="NCBI Taxonomy" id="1391627"/>
    <lineage>
        <taxon>Bacteria</taxon>
        <taxon>Pseudomonadati</taxon>
        <taxon>Bacteroidota</taxon>
        <taxon>Sphingobacteriia</taxon>
        <taxon>Sphingobacteriales</taxon>
        <taxon>Sphingobacteriaceae</taxon>
        <taxon>Mucilaginibacter</taxon>
    </lineage>
</organism>
<keyword evidence="4" id="KW-1185">Reference proteome</keyword>
<dbReference type="RefSeq" id="WP_091152024.1">
    <property type="nucleotide sequence ID" value="NZ_FNAI01000010.1"/>
</dbReference>
<feature type="domain" description="HTH LytTR-type" evidence="2">
    <location>
        <begin position="182"/>
        <end position="282"/>
    </location>
</feature>
<dbReference type="Pfam" id="PF04397">
    <property type="entry name" value="LytTR"/>
    <property type="match status" value="1"/>
</dbReference>
<evidence type="ECO:0000313" key="4">
    <source>
        <dbReference type="Proteomes" id="UP000199072"/>
    </source>
</evidence>
<feature type="transmembrane region" description="Helical" evidence="1">
    <location>
        <begin position="49"/>
        <end position="71"/>
    </location>
</feature>
<dbReference type="InterPro" id="IPR007492">
    <property type="entry name" value="LytTR_DNA-bd_dom"/>
</dbReference>
<feature type="transmembrane region" description="Helical" evidence="1">
    <location>
        <begin position="17"/>
        <end position="37"/>
    </location>
</feature>
<dbReference type="SMART" id="SM00850">
    <property type="entry name" value="LytTR"/>
    <property type="match status" value="1"/>
</dbReference>
<keyword evidence="3" id="KW-0238">DNA-binding</keyword>
<reference evidence="3 4" key="1">
    <citation type="submission" date="2016-10" db="EMBL/GenBank/DDBJ databases">
        <authorList>
            <person name="de Groot N.N."/>
        </authorList>
    </citation>
    <scope>NUCLEOTIDE SEQUENCE [LARGE SCALE GENOMIC DNA]</scope>
    <source>
        <strain evidence="3 4">47C3B</strain>
    </source>
</reference>
<keyword evidence="1" id="KW-0812">Transmembrane</keyword>
<dbReference type="OrthoDB" id="9787344at2"/>
<evidence type="ECO:0000256" key="1">
    <source>
        <dbReference type="SAM" id="Phobius"/>
    </source>
</evidence>
<dbReference type="GO" id="GO:0003677">
    <property type="term" value="F:DNA binding"/>
    <property type="evidence" value="ECO:0007669"/>
    <property type="project" value="UniProtKB-KW"/>
</dbReference>
<feature type="transmembrane region" description="Helical" evidence="1">
    <location>
        <begin position="131"/>
        <end position="148"/>
    </location>
</feature>
<evidence type="ECO:0000259" key="2">
    <source>
        <dbReference type="SMART" id="SM00850"/>
    </source>
</evidence>
<accession>A0A1G7GGI2</accession>
<protein>
    <submittedName>
        <fullName evidence="3">LytTr DNA-binding domain-containing protein</fullName>
    </submittedName>
</protein>
<keyword evidence="1" id="KW-1133">Transmembrane helix</keyword>
<feature type="transmembrane region" description="Helical" evidence="1">
    <location>
        <begin position="92"/>
        <end position="111"/>
    </location>
</feature>
<dbReference type="Gene3D" id="2.40.50.1020">
    <property type="entry name" value="LytTr DNA-binding domain"/>
    <property type="match status" value="1"/>
</dbReference>
<dbReference type="STRING" id="1391627.SAMN05216464_110135"/>
<gene>
    <name evidence="3" type="ORF">SAMN05216464_110135</name>
</gene>
<evidence type="ECO:0000313" key="3">
    <source>
        <dbReference type="EMBL" id="SDE87272.1"/>
    </source>
</evidence>
<name>A0A1G7GGI2_9SPHI</name>
<sequence length="285" mass="33293">MQEAALSYTSPIAYKDLYLRLIVCIIATHIVIVYGETQSTFEILLTPEYYYAFTGSFIIAFLLFGSVRYIVIKLDKKFDWMQQPVYRTGLQLFFGLMIPGFLAFLLAALYFRLNGVNILDTSYLRYDFQFILLQILIINCYYIAYYFYERWAQAKEVIDRMDKTTPITNDAVRETFQVSKGAANVLLGMDQIAYCYRKDESNFLRTVTGEDFFISLSLDEVQEQLPERKFFRINRQIIAHRQTCKGFDLLSYGKLKAELHPSFNSDVIISQKRALAFKKWIDQAA</sequence>
<dbReference type="Proteomes" id="UP000199072">
    <property type="component" value="Unassembled WGS sequence"/>
</dbReference>
<dbReference type="AlphaFoldDB" id="A0A1G7GGI2"/>
<keyword evidence="1" id="KW-0472">Membrane</keyword>
<dbReference type="EMBL" id="FNAI01000010">
    <property type="protein sequence ID" value="SDE87272.1"/>
    <property type="molecule type" value="Genomic_DNA"/>
</dbReference>
<proteinExistence type="predicted"/>